<evidence type="ECO:0000313" key="4">
    <source>
        <dbReference type="Proteomes" id="UP000095228"/>
    </source>
</evidence>
<dbReference type="KEGG" id="obg:Verru16b_03402"/>
<dbReference type="Proteomes" id="UP000095228">
    <property type="component" value="Chromosome"/>
</dbReference>
<feature type="chain" id="PRO_5009105408" evidence="2">
    <location>
        <begin position="26"/>
        <end position="327"/>
    </location>
</feature>
<keyword evidence="2" id="KW-0732">Signal</keyword>
<keyword evidence="4" id="KW-1185">Reference proteome</keyword>
<reference evidence="3 4" key="1">
    <citation type="submission" date="2016-06" db="EMBL/GenBank/DDBJ databases">
        <title>Three novel species with peptidoglycan cell walls form the new genus Lacunisphaera gen. nov. in the family Opitutaceae of the verrucomicrobial subdivision 4.</title>
        <authorList>
            <person name="Rast P."/>
            <person name="Gloeckner I."/>
            <person name="Jogler M."/>
            <person name="Boedeker C."/>
            <person name="Jeske O."/>
            <person name="Wiegand S."/>
            <person name="Reinhardt R."/>
            <person name="Schumann P."/>
            <person name="Rohde M."/>
            <person name="Spring S."/>
            <person name="Gloeckner F.O."/>
            <person name="Jogler C."/>
        </authorList>
    </citation>
    <scope>NUCLEOTIDE SEQUENCE [LARGE SCALE GENOMIC DNA]</scope>
    <source>
        <strain evidence="3 4">IG16b</strain>
    </source>
</reference>
<feature type="signal peptide" evidence="2">
    <location>
        <begin position="1"/>
        <end position="25"/>
    </location>
</feature>
<gene>
    <name evidence="3" type="ORF">Verru16b_03402</name>
</gene>
<dbReference type="RefSeq" id="WP_069963370.1">
    <property type="nucleotide sequence ID" value="NZ_CP016094.1"/>
</dbReference>
<dbReference type="OrthoDB" id="191412at2"/>
<dbReference type="AlphaFoldDB" id="A0A1D8AZJ9"/>
<protein>
    <submittedName>
        <fullName evidence="3">Uncharacterized protein</fullName>
    </submittedName>
</protein>
<dbReference type="EMBL" id="CP016094">
    <property type="protein sequence ID" value="AOS46301.1"/>
    <property type="molecule type" value="Genomic_DNA"/>
</dbReference>
<accession>A0A1D8AZJ9</accession>
<name>A0A1D8AZJ9_9BACT</name>
<proteinExistence type="predicted"/>
<evidence type="ECO:0000256" key="2">
    <source>
        <dbReference type="SAM" id="SignalP"/>
    </source>
</evidence>
<evidence type="ECO:0000256" key="1">
    <source>
        <dbReference type="SAM" id="MobiDB-lite"/>
    </source>
</evidence>
<feature type="compositionally biased region" description="Low complexity" evidence="1">
    <location>
        <begin position="279"/>
        <end position="308"/>
    </location>
</feature>
<organism evidence="3 4">
    <name type="scientific">Lacunisphaera limnophila</name>
    <dbReference type="NCBI Taxonomy" id="1838286"/>
    <lineage>
        <taxon>Bacteria</taxon>
        <taxon>Pseudomonadati</taxon>
        <taxon>Verrucomicrobiota</taxon>
        <taxon>Opitutia</taxon>
        <taxon>Opitutales</taxon>
        <taxon>Opitutaceae</taxon>
        <taxon>Lacunisphaera</taxon>
    </lineage>
</organism>
<dbReference type="STRING" id="1838286.Verru16b_03402"/>
<evidence type="ECO:0000313" key="3">
    <source>
        <dbReference type="EMBL" id="AOS46301.1"/>
    </source>
</evidence>
<sequence>MKTNLPHLLVFCALSALVAAPVALAQRSLGKKKGPTSKLYLAETVGESQIQNGDKIYTARQATAFDAPGTVIETKAGAHNALVYSNGTGMFVDENTRVEIDRFVQEPFRPDRDNQRLDTPIEPSISQSQVHVATGAVGICTSQLISGSSMNYSTPHGNVNIRGGRVSIETSDDVTFVDLLDGDVTVRGSGGRDVGGQILRAGERATITPSRTGGQPTITVGPIPQAAQQAADNRTETACNAKKTVTFDVIEKKAEQGLDVPEETPVTEDPAAPAPPPAEEGTGNGETEAAGDEAAGAESDQEIVVRPTVPEEPPTNIVISPDRLPGT</sequence>
<feature type="region of interest" description="Disordered" evidence="1">
    <location>
        <begin position="255"/>
        <end position="327"/>
    </location>
</feature>